<sequence>MIVLGINSVYHESAAAIIVDGDIVAAAEEERFNRYKHGKPANTNNANVLPLQAIEYCLSSINLKIDQIDLVAFSFDPALREKYFEVDPLSIPKNWGSLEGEEFFRRSLGNIKSSLSENFGDKIAEKLVWVSHHIAHAASAFYPSGFRKSALLIIDGIGENASTMMGFGDMNDLKIIQEIHYPHSLGFLWEKICQFLGFSEYDACKVMGLAAYGQKEIMKDCFNKFAKITSDGFILDNNILRFRLPEFEPLEALFGKRREKGEPINEIHKNIAAALQEFTDAAVLSLVQRLYRLYPSENLCLAGGVALNCVTNWLVKEKGEFRNLFIPSAPHDAGTAIGAALYTYHTRSNAKLLSIVQLDPYTGPEFSQDEILMQIEKLGLQGRISTDSASEAANMIANGKIVGWFQGRMEFGPRALGNRSLLADPRHFTTRELLNRKVKHREDFRPFAPSVLADKANDWFEIGRHSESLKYMLFSCAVRPEKAKLIPAVLHIDGTSRLQLVDKDLNTNYYRLIEQFEQITGIPLVLNTSFNDSEPIVCTPRDALLTFQGTLIDAVVMGNIIVERKS</sequence>
<evidence type="ECO:0000259" key="2">
    <source>
        <dbReference type="Pfam" id="PF02543"/>
    </source>
</evidence>
<evidence type="ECO:0000313" key="6">
    <source>
        <dbReference type="EMBL" id="CAF3840773.1"/>
    </source>
</evidence>
<evidence type="ECO:0000313" key="5">
    <source>
        <dbReference type="EMBL" id="CAF1116624.1"/>
    </source>
</evidence>
<organism evidence="6 8">
    <name type="scientific">Adineta steineri</name>
    <dbReference type="NCBI Taxonomy" id="433720"/>
    <lineage>
        <taxon>Eukaryota</taxon>
        <taxon>Metazoa</taxon>
        <taxon>Spiralia</taxon>
        <taxon>Gnathifera</taxon>
        <taxon>Rotifera</taxon>
        <taxon>Eurotatoria</taxon>
        <taxon>Bdelloidea</taxon>
        <taxon>Adinetida</taxon>
        <taxon>Adinetidae</taxon>
        <taxon>Adineta</taxon>
    </lineage>
</organism>
<dbReference type="Proteomes" id="UP000663844">
    <property type="component" value="Unassembled WGS sequence"/>
</dbReference>
<dbReference type="EMBL" id="CAJNOE010000281">
    <property type="protein sequence ID" value="CAF1116624.1"/>
    <property type="molecule type" value="Genomic_DNA"/>
</dbReference>
<feature type="domain" description="Carbamoyltransferase" evidence="2">
    <location>
        <begin position="3"/>
        <end position="341"/>
    </location>
</feature>
<proteinExistence type="inferred from homology"/>
<dbReference type="AlphaFoldDB" id="A0A819DX51"/>
<dbReference type="Gene3D" id="3.90.870.20">
    <property type="entry name" value="Carbamoyltransferase, C-terminal domain"/>
    <property type="match status" value="1"/>
</dbReference>
<dbReference type="InterPro" id="IPR051338">
    <property type="entry name" value="NodU/CmcH_Carbamoyltrnsfr"/>
</dbReference>
<evidence type="ECO:0000313" key="7">
    <source>
        <dbReference type="EMBL" id="CAF4133545.1"/>
    </source>
</evidence>
<feature type="domain" description="Carbamoyltransferase C-terminal" evidence="3">
    <location>
        <begin position="393"/>
        <end position="564"/>
    </location>
</feature>
<comment type="caution">
    <text evidence="6">The sequence shown here is derived from an EMBL/GenBank/DDBJ whole genome shotgun (WGS) entry which is preliminary data.</text>
</comment>
<reference evidence="6" key="1">
    <citation type="submission" date="2021-02" db="EMBL/GenBank/DDBJ databases">
        <authorList>
            <person name="Nowell W R."/>
        </authorList>
    </citation>
    <scope>NUCLEOTIDE SEQUENCE</scope>
</reference>
<evidence type="ECO:0000256" key="1">
    <source>
        <dbReference type="ARBA" id="ARBA00006129"/>
    </source>
</evidence>
<dbReference type="Pfam" id="PF02543">
    <property type="entry name" value="Carbam_trans_N"/>
    <property type="match status" value="1"/>
</dbReference>
<dbReference type="Proteomes" id="UP000663860">
    <property type="component" value="Unassembled WGS sequence"/>
</dbReference>
<dbReference type="EMBL" id="CAJOBB010001320">
    <property type="protein sequence ID" value="CAF3840773.1"/>
    <property type="molecule type" value="Genomic_DNA"/>
</dbReference>
<dbReference type="SUPFAM" id="SSF53067">
    <property type="entry name" value="Actin-like ATPase domain"/>
    <property type="match status" value="1"/>
</dbReference>
<evidence type="ECO:0000313" key="8">
    <source>
        <dbReference type="Proteomes" id="UP000663868"/>
    </source>
</evidence>
<dbReference type="InterPro" id="IPR043129">
    <property type="entry name" value="ATPase_NBD"/>
</dbReference>
<dbReference type="InterPro" id="IPR038152">
    <property type="entry name" value="Carbam_trans_C_sf"/>
</dbReference>
<dbReference type="GO" id="GO:0003824">
    <property type="term" value="F:catalytic activity"/>
    <property type="evidence" value="ECO:0007669"/>
    <property type="project" value="InterPro"/>
</dbReference>
<comment type="similarity">
    <text evidence="1">Belongs to the NodU/CmcH family.</text>
</comment>
<protein>
    <recommendedName>
        <fullName evidence="9">Carbamoyl transferase</fullName>
    </recommendedName>
</protein>
<dbReference type="PANTHER" id="PTHR34847:SF1">
    <property type="entry name" value="NODULATION PROTEIN U"/>
    <property type="match status" value="1"/>
</dbReference>
<name>A0A819DX51_9BILA</name>
<dbReference type="Proteomes" id="UP000663868">
    <property type="component" value="Unassembled WGS sequence"/>
</dbReference>
<dbReference type="Proteomes" id="UP000663845">
    <property type="component" value="Unassembled WGS sequence"/>
</dbReference>
<dbReference type="InterPro" id="IPR003696">
    <property type="entry name" value="Carbtransf_dom"/>
</dbReference>
<evidence type="ECO:0000259" key="3">
    <source>
        <dbReference type="Pfam" id="PF16861"/>
    </source>
</evidence>
<dbReference type="Gene3D" id="3.30.420.40">
    <property type="match status" value="2"/>
</dbReference>
<accession>A0A819DX51</accession>
<evidence type="ECO:0008006" key="9">
    <source>
        <dbReference type="Google" id="ProtNLM"/>
    </source>
</evidence>
<gene>
    <name evidence="5" type="ORF">IZO911_LOCUS23900</name>
    <name evidence="4" type="ORF">JYZ213_LOCUS15088</name>
    <name evidence="6" type="ORF">KXQ929_LOCUS19466</name>
    <name evidence="7" type="ORF">OXD698_LOCUS37148</name>
</gene>
<dbReference type="Pfam" id="PF16861">
    <property type="entry name" value="Carbam_trans_C"/>
    <property type="match status" value="1"/>
</dbReference>
<dbReference type="PANTHER" id="PTHR34847">
    <property type="entry name" value="NODULATION PROTEIN U"/>
    <property type="match status" value="1"/>
</dbReference>
<dbReference type="CDD" id="cd24098">
    <property type="entry name" value="ASKHA_NBD_TobZ_N"/>
    <property type="match status" value="1"/>
</dbReference>
<evidence type="ECO:0000313" key="4">
    <source>
        <dbReference type="EMBL" id="CAF0984063.1"/>
    </source>
</evidence>
<dbReference type="InterPro" id="IPR031730">
    <property type="entry name" value="Carbam_trans_C"/>
</dbReference>
<dbReference type="EMBL" id="CAJNOG010000128">
    <property type="protein sequence ID" value="CAF0984063.1"/>
    <property type="molecule type" value="Genomic_DNA"/>
</dbReference>
<dbReference type="EMBL" id="CAJOAZ010006409">
    <property type="protein sequence ID" value="CAF4133545.1"/>
    <property type="molecule type" value="Genomic_DNA"/>
</dbReference>